<reference evidence="3" key="1">
    <citation type="submission" date="2020-05" db="EMBL/GenBank/DDBJ databases">
        <title>Mycena genomes resolve the evolution of fungal bioluminescence.</title>
        <authorList>
            <person name="Tsai I.J."/>
        </authorList>
    </citation>
    <scope>NUCLEOTIDE SEQUENCE</scope>
    <source>
        <strain evidence="3">171206Taipei</strain>
    </source>
</reference>
<dbReference type="CDD" id="cd00161">
    <property type="entry name" value="beta-trefoil_Ricin-like"/>
    <property type="match status" value="1"/>
</dbReference>
<evidence type="ECO:0000259" key="2">
    <source>
        <dbReference type="SMART" id="SM00458"/>
    </source>
</evidence>
<protein>
    <recommendedName>
        <fullName evidence="2">Ricin B lectin domain-containing protein</fullName>
    </recommendedName>
</protein>
<dbReference type="OrthoDB" id="6770063at2759"/>
<evidence type="ECO:0000313" key="3">
    <source>
        <dbReference type="EMBL" id="KAF7301003.1"/>
    </source>
</evidence>
<dbReference type="EMBL" id="JACAZF010000006">
    <property type="protein sequence ID" value="KAF7301003.1"/>
    <property type="molecule type" value="Genomic_DNA"/>
</dbReference>
<sequence length="318" mass="33042">MSSRFSGLVFAAICLAARVNAIFPLAGQTVVYATDVNNDKSCLTATANADGAAVVVGSCILGTGGTGALPATQQWVTTGGAQQAGQIRIFGDKCLDVTNGNTANGAKLQIWTCAAGNTNQQWVSSDWVTSHITWANNNKCVDLTDGDSTDGKQVQIWDCDAAGTNKNQNWSPLPFNEPATVQAALKANTNLCIAASSTTPGSPVVAATCNANSAAQTWQAAAASTNGYLSVFNSTLCLAPESTPIVAGTKLVAATCPTSKVAADRWALSLNTIRSALSGVDWCVDLTDGKQTSGNQLQVWNCVEGSTNQAWNFKFTFQ</sequence>
<dbReference type="AlphaFoldDB" id="A0A8H6SJY6"/>
<dbReference type="Proteomes" id="UP000636479">
    <property type="component" value="Unassembled WGS sequence"/>
</dbReference>
<dbReference type="InterPro" id="IPR035992">
    <property type="entry name" value="Ricin_B-like_lectins"/>
</dbReference>
<feature type="signal peptide" evidence="1">
    <location>
        <begin position="1"/>
        <end position="21"/>
    </location>
</feature>
<dbReference type="SMART" id="SM00458">
    <property type="entry name" value="RICIN"/>
    <property type="match status" value="2"/>
</dbReference>
<dbReference type="InterPro" id="IPR000772">
    <property type="entry name" value="Ricin_B_lectin"/>
</dbReference>
<dbReference type="PROSITE" id="PS50231">
    <property type="entry name" value="RICIN_B_LECTIN"/>
    <property type="match status" value="3"/>
</dbReference>
<organism evidence="3 4">
    <name type="scientific">Mycena indigotica</name>
    <dbReference type="NCBI Taxonomy" id="2126181"/>
    <lineage>
        <taxon>Eukaryota</taxon>
        <taxon>Fungi</taxon>
        <taxon>Dikarya</taxon>
        <taxon>Basidiomycota</taxon>
        <taxon>Agaricomycotina</taxon>
        <taxon>Agaricomycetes</taxon>
        <taxon>Agaricomycetidae</taxon>
        <taxon>Agaricales</taxon>
        <taxon>Marasmiineae</taxon>
        <taxon>Mycenaceae</taxon>
        <taxon>Mycena</taxon>
    </lineage>
</organism>
<keyword evidence="1" id="KW-0732">Signal</keyword>
<feature type="chain" id="PRO_5034308925" description="Ricin B lectin domain-containing protein" evidence="1">
    <location>
        <begin position="22"/>
        <end position="318"/>
    </location>
</feature>
<evidence type="ECO:0000256" key="1">
    <source>
        <dbReference type="SAM" id="SignalP"/>
    </source>
</evidence>
<gene>
    <name evidence="3" type="ORF">MIND_00663700</name>
</gene>
<dbReference type="Pfam" id="PF00652">
    <property type="entry name" value="Ricin_B_lectin"/>
    <property type="match status" value="2"/>
</dbReference>
<keyword evidence="4" id="KW-1185">Reference proteome</keyword>
<feature type="domain" description="Ricin B lectin" evidence="2">
    <location>
        <begin position="28"/>
        <end position="173"/>
    </location>
</feature>
<proteinExistence type="predicted"/>
<dbReference type="RefSeq" id="XP_037219003.1">
    <property type="nucleotide sequence ID" value="XM_037363359.1"/>
</dbReference>
<name>A0A8H6SJY6_9AGAR</name>
<dbReference type="SUPFAM" id="SSF50370">
    <property type="entry name" value="Ricin B-like lectins"/>
    <property type="match status" value="3"/>
</dbReference>
<feature type="domain" description="Ricin B lectin" evidence="2">
    <location>
        <begin position="177"/>
        <end position="314"/>
    </location>
</feature>
<dbReference type="GeneID" id="59345875"/>
<evidence type="ECO:0000313" key="4">
    <source>
        <dbReference type="Proteomes" id="UP000636479"/>
    </source>
</evidence>
<accession>A0A8H6SJY6</accession>
<dbReference type="Gene3D" id="2.80.10.50">
    <property type="match status" value="3"/>
</dbReference>
<comment type="caution">
    <text evidence="3">The sequence shown here is derived from an EMBL/GenBank/DDBJ whole genome shotgun (WGS) entry which is preliminary data.</text>
</comment>